<accession>A0ABM1BG42</accession>
<keyword evidence="5 6" id="KW-0472">Membrane</keyword>
<evidence type="ECO:0000256" key="6">
    <source>
        <dbReference type="SAM" id="Phobius"/>
    </source>
</evidence>
<evidence type="ECO:0000313" key="9">
    <source>
        <dbReference type="RefSeq" id="XP_022249286.1"/>
    </source>
</evidence>
<feature type="transmembrane region" description="Helical" evidence="6">
    <location>
        <begin position="138"/>
        <end position="161"/>
    </location>
</feature>
<feature type="transmembrane region" description="Helical" evidence="6">
    <location>
        <begin position="253"/>
        <end position="275"/>
    </location>
</feature>
<reference evidence="8 9" key="1">
    <citation type="submission" date="2025-05" db="UniProtKB">
        <authorList>
            <consortium name="RefSeq"/>
        </authorList>
    </citation>
    <scope>IDENTIFICATION</scope>
    <source>
        <tissue evidence="8 9">Muscle</tissue>
    </source>
</reference>
<dbReference type="RefSeq" id="XP_022249286.1">
    <property type="nucleotide sequence ID" value="XM_022393578.1"/>
</dbReference>
<dbReference type="Pfam" id="PF10160">
    <property type="entry name" value="Tmemb_40"/>
    <property type="match status" value="1"/>
</dbReference>
<feature type="transmembrane region" description="Helical" evidence="6">
    <location>
        <begin position="65"/>
        <end position="85"/>
    </location>
</feature>
<dbReference type="RefSeq" id="XP_022249287.1">
    <property type="nucleotide sequence ID" value="XM_022393579.1"/>
</dbReference>
<gene>
    <name evidence="8 9 10" type="primary">LOC106465638</name>
</gene>
<name>A0ABM1BG42_LIMPO</name>
<comment type="similarity">
    <text evidence="2">Belongs to the UPF0359 family.</text>
</comment>
<evidence type="ECO:0000313" key="10">
    <source>
        <dbReference type="RefSeq" id="XP_022249287.1"/>
    </source>
</evidence>
<protein>
    <submittedName>
        <fullName evidence="8 9">Transmembrane protein adipocyte-associated 1-like isoform X1</fullName>
    </submittedName>
</protein>
<dbReference type="Proteomes" id="UP000694941">
    <property type="component" value="Unplaced"/>
</dbReference>
<evidence type="ECO:0000256" key="5">
    <source>
        <dbReference type="ARBA" id="ARBA00023136"/>
    </source>
</evidence>
<organism evidence="7 8">
    <name type="scientific">Limulus polyphemus</name>
    <name type="common">Atlantic horseshoe crab</name>
    <dbReference type="NCBI Taxonomy" id="6850"/>
    <lineage>
        <taxon>Eukaryota</taxon>
        <taxon>Metazoa</taxon>
        <taxon>Ecdysozoa</taxon>
        <taxon>Arthropoda</taxon>
        <taxon>Chelicerata</taxon>
        <taxon>Merostomata</taxon>
        <taxon>Xiphosura</taxon>
        <taxon>Limulidae</taxon>
        <taxon>Limulus</taxon>
    </lineage>
</organism>
<evidence type="ECO:0000313" key="7">
    <source>
        <dbReference type="Proteomes" id="UP000694941"/>
    </source>
</evidence>
<evidence type="ECO:0000313" key="8">
    <source>
        <dbReference type="RefSeq" id="XP_013781327.2"/>
    </source>
</evidence>
<comment type="subcellular location">
    <subcellularLocation>
        <location evidence="1">Membrane</location>
        <topology evidence="1">Multi-pass membrane protein</topology>
    </subcellularLocation>
</comment>
<sequence length="379" mass="44197">MEPCRTYQILRSLLTEETEIFATTFRRSDHLILKFSSSTTLTSDVTKNDQFCRRLLYYKLGNTRVQAWDLALFIPNVLFLVFLVLRINQARRRFKESNIPVLYTVYHLVFLSVCINIVRCMVSMIIDSTSHAWNLADELLWLLLRLCLLGTEMSVLVFTLTFGQLDQKRSIRWVLGIASSISVVYSVTQTTLELMKPEELFYIPDENYKLFSHGGLVFWFVSSVLFFLVYTVILILKWTPVGRKLPLPAKQHFYWYTLFLSLMNFFQAVGCGLFYNKLYNGLCVLNGTTYVYFTCFIPFIYQAFLGRFFSSLEPSIIFSYKSDMEELVDENQVSFSCLSTRKNTYFNTENNHLYDSAFTDIGNLNPLYLQSIHSSGYSF</sequence>
<evidence type="ECO:0000256" key="1">
    <source>
        <dbReference type="ARBA" id="ARBA00004141"/>
    </source>
</evidence>
<dbReference type="PANTHER" id="PTHR15876:SF8">
    <property type="entry name" value="TRANSMEMBRANE PROTEIN ADIPOCYTE-ASSOCIATED 1"/>
    <property type="match status" value="1"/>
</dbReference>
<keyword evidence="7" id="KW-1185">Reference proteome</keyword>
<dbReference type="GeneID" id="106465638"/>
<feature type="transmembrane region" description="Helical" evidence="6">
    <location>
        <begin position="216"/>
        <end position="241"/>
    </location>
</feature>
<dbReference type="PANTHER" id="PTHR15876">
    <property type="entry name" value="TRANSMEMBRANE PROTEIN ADIPOCYTE-ASSOCIATED 1"/>
    <property type="match status" value="1"/>
</dbReference>
<feature type="transmembrane region" description="Helical" evidence="6">
    <location>
        <begin position="290"/>
        <end position="309"/>
    </location>
</feature>
<keyword evidence="4 6" id="KW-1133">Transmembrane helix</keyword>
<proteinExistence type="inferred from homology"/>
<keyword evidence="3 6" id="KW-0812">Transmembrane</keyword>
<evidence type="ECO:0000256" key="4">
    <source>
        <dbReference type="ARBA" id="ARBA00022989"/>
    </source>
</evidence>
<dbReference type="InterPro" id="IPR018781">
    <property type="entry name" value="TPRA1/CAND2/CAND8"/>
</dbReference>
<evidence type="ECO:0000256" key="2">
    <source>
        <dbReference type="ARBA" id="ARBA00010125"/>
    </source>
</evidence>
<dbReference type="RefSeq" id="XP_013781327.2">
    <property type="nucleotide sequence ID" value="XM_013925873.2"/>
</dbReference>
<feature type="transmembrane region" description="Helical" evidence="6">
    <location>
        <begin position="105"/>
        <end position="126"/>
    </location>
</feature>
<evidence type="ECO:0000256" key="3">
    <source>
        <dbReference type="ARBA" id="ARBA00022692"/>
    </source>
</evidence>